<dbReference type="PANTHER" id="PTHR44154:SF1">
    <property type="entry name" value="QUINONE OXIDOREDUCTASE"/>
    <property type="match status" value="1"/>
</dbReference>
<proteinExistence type="predicted"/>
<feature type="non-terminal residue" evidence="2">
    <location>
        <position position="75"/>
    </location>
</feature>
<dbReference type="Proteomes" id="UP001369082">
    <property type="component" value="Unassembled WGS sequence"/>
</dbReference>
<feature type="non-terminal residue" evidence="2">
    <location>
        <position position="1"/>
    </location>
</feature>
<sequence>IVDHSDQQHYQEVKKAAPVDIILEMLDNQNLGDDLPLLNSEGRVVVIGSRGTVEINPRELMSKDACFMRMSMFNA</sequence>
<name>A0ABU9GUJ1_9GAMM</name>
<dbReference type="EMBL" id="JBAKAZ010000281">
    <property type="protein sequence ID" value="MEL0630993.1"/>
    <property type="molecule type" value="Genomic_DNA"/>
</dbReference>
<organism evidence="2 3">
    <name type="scientific">Psychromonas aquatilis</name>
    <dbReference type="NCBI Taxonomy" id="2005072"/>
    <lineage>
        <taxon>Bacteria</taxon>
        <taxon>Pseudomonadati</taxon>
        <taxon>Pseudomonadota</taxon>
        <taxon>Gammaproteobacteria</taxon>
        <taxon>Alteromonadales</taxon>
        <taxon>Psychromonadaceae</taxon>
        <taxon>Psychromonas</taxon>
    </lineage>
</organism>
<evidence type="ECO:0000256" key="1">
    <source>
        <dbReference type="ARBA" id="ARBA00022857"/>
    </source>
</evidence>
<reference evidence="2 3" key="1">
    <citation type="submission" date="2024-02" db="EMBL/GenBank/DDBJ databases">
        <title>Bacteria isolated from the canopy kelp, Nereocystis luetkeana.</title>
        <authorList>
            <person name="Pfister C.A."/>
            <person name="Younker I.T."/>
            <person name="Light S.H."/>
        </authorList>
    </citation>
    <scope>NUCLEOTIDE SEQUENCE [LARGE SCALE GENOMIC DNA]</scope>
    <source>
        <strain evidence="2 3">TI.1.05</strain>
    </source>
</reference>
<accession>A0ABU9GUJ1</accession>
<dbReference type="InterPro" id="IPR036291">
    <property type="entry name" value="NAD(P)-bd_dom_sf"/>
</dbReference>
<comment type="caution">
    <text evidence="2">The sequence shown here is derived from an EMBL/GenBank/DDBJ whole genome shotgun (WGS) entry which is preliminary data.</text>
</comment>
<evidence type="ECO:0000313" key="3">
    <source>
        <dbReference type="Proteomes" id="UP001369082"/>
    </source>
</evidence>
<dbReference type="PANTHER" id="PTHR44154">
    <property type="entry name" value="QUINONE OXIDOREDUCTASE"/>
    <property type="match status" value="1"/>
</dbReference>
<keyword evidence="1" id="KW-0521">NADP</keyword>
<dbReference type="InterPro" id="IPR051603">
    <property type="entry name" value="Zinc-ADH_QOR/CCCR"/>
</dbReference>
<gene>
    <name evidence="2" type="ORF">V6256_15570</name>
</gene>
<dbReference type="Gene3D" id="3.40.50.720">
    <property type="entry name" value="NAD(P)-binding Rossmann-like Domain"/>
    <property type="match status" value="1"/>
</dbReference>
<evidence type="ECO:0000313" key="2">
    <source>
        <dbReference type="EMBL" id="MEL0630993.1"/>
    </source>
</evidence>
<dbReference type="SUPFAM" id="SSF51735">
    <property type="entry name" value="NAD(P)-binding Rossmann-fold domains"/>
    <property type="match status" value="1"/>
</dbReference>
<protein>
    <submittedName>
        <fullName evidence="2">NADPH:quinone reductase</fullName>
    </submittedName>
</protein>
<keyword evidence="3" id="KW-1185">Reference proteome</keyword>